<proteinExistence type="predicted"/>
<keyword evidence="3" id="KW-1185">Reference proteome</keyword>
<reference evidence="2 3" key="1">
    <citation type="submission" date="2017-04" db="EMBL/GenBank/DDBJ databases">
        <authorList>
            <person name="Afonso C.L."/>
            <person name="Miller P.J."/>
            <person name="Scott M.A."/>
            <person name="Spackman E."/>
            <person name="Goraichik I."/>
            <person name="Dimitrov K.M."/>
            <person name="Suarez D.L."/>
            <person name="Swayne D.E."/>
        </authorList>
    </citation>
    <scope>NUCLEOTIDE SEQUENCE [LARGE SCALE GENOMIC DNA]</scope>
    <source>
        <strain evidence="2 3">DSM 11270</strain>
    </source>
</reference>
<gene>
    <name evidence="2" type="ORF">SAMN00017405_0806</name>
</gene>
<keyword evidence="1" id="KW-0472">Membrane</keyword>
<organism evidence="2 3">
    <name type="scientific">Desulfonispora thiosulfatigenes DSM 11270</name>
    <dbReference type="NCBI Taxonomy" id="656914"/>
    <lineage>
        <taxon>Bacteria</taxon>
        <taxon>Bacillati</taxon>
        <taxon>Bacillota</taxon>
        <taxon>Clostridia</taxon>
        <taxon>Eubacteriales</taxon>
        <taxon>Peptococcaceae</taxon>
        <taxon>Desulfonispora</taxon>
    </lineage>
</organism>
<accession>A0A1W1UFH1</accession>
<evidence type="ECO:0000256" key="1">
    <source>
        <dbReference type="SAM" id="Phobius"/>
    </source>
</evidence>
<keyword evidence="1" id="KW-1133">Transmembrane helix</keyword>
<dbReference type="AlphaFoldDB" id="A0A1W1UFH1"/>
<dbReference type="Proteomes" id="UP000192731">
    <property type="component" value="Unassembled WGS sequence"/>
</dbReference>
<sequence length="62" mass="7059">MLSYWKPSFWMVVVLIIAVIIVIALVTNPKQWDMLQAGSIVLESHSGILETAYHAEYNKVKI</sequence>
<feature type="transmembrane region" description="Helical" evidence="1">
    <location>
        <begin position="7"/>
        <end position="26"/>
    </location>
</feature>
<dbReference type="STRING" id="656914.SAMN00017405_0806"/>
<evidence type="ECO:0000313" key="2">
    <source>
        <dbReference type="EMBL" id="SMB79848.1"/>
    </source>
</evidence>
<dbReference type="EMBL" id="FWWT01000005">
    <property type="protein sequence ID" value="SMB79848.1"/>
    <property type="molecule type" value="Genomic_DNA"/>
</dbReference>
<dbReference type="RefSeq" id="WP_084051913.1">
    <property type="nucleotide sequence ID" value="NZ_FWWT01000005.1"/>
</dbReference>
<name>A0A1W1UFH1_DESTI</name>
<protein>
    <submittedName>
        <fullName evidence="2">Uncharacterized protein</fullName>
    </submittedName>
</protein>
<keyword evidence="1" id="KW-0812">Transmembrane</keyword>
<evidence type="ECO:0000313" key="3">
    <source>
        <dbReference type="Proteomes" id="UP000192731"/>
    </source>
</evidence>